<accession>A0A5C6M3G9</accession>
<dbReference type="Proteomes" id="UP000321083">
    <property type="component" value="Unassembled WGS sequence"/>
</dbReference>
<dbReference type="EMBL" id="SRHE01000493">
    <property type="protein sequence ID" value="TWW08817.1"/>
    <property type="molecule type" value="Genomic_DNA"/>
</dbReference>
<organism evidence="1 2">
    <name type="scientific">Planctomyces bekefii</name>
    <dbReference type="NCBI Taxonomy" id="1653850"/>
    <lineage>
        <taxon>Bacteria</taxon>
        <taxon>Pseudomonadati</taxon>
        <taxon>Planctomycetota</taxon>
        <taxon>Planctomycetia</taxon>
        <taxon>Planctomycetales</taxon>
        <taxon>Planctomycetaceae</taxon>
        <taxon>Planctomyces</taxon>
    </lineage>
</organism>
<comment type="caution">
    <text evidence="1">The sequence shown here is derived from an EMBL/GenBank/DDBJ whole genome shotgun (WGS) entry which is preliminary data.</text>
</comment>
<evidence type="ECO:0000313" key="1">
    <source>
        <dbReference type="EMBL" id="TWW08817.1"/>
    </source>
</evidence>
<dbReference type="AlphaFoldDB" id="A0A5C6M3G9"/>
<reference evidence="1 2" key="2">
    <citation type="submission" date="2019-08" db="EMBL/GenBank/DDBJ databases">
        <authorList>
            <person name="Henke P."/>
        </authorList>
    </citation>
    <scope>NUCLEOTIDE SEQUENCE [LARGE SCALE GENOMIC DNA]</scope>
    <source>
        <strain evidence="1">Phe10_nw2017</strain>
    </source>
</reference>
<gene>
    <name evidence="1" type="ORF">E3A20_20550</name>
</gene>
<proteinExistence type="predicted"/>
<evidence type="ECO:0000313" key="2">
    <source>
        <dbReference type="Proteomes" id="UP000321083"/>
    </source>
</evidence>
<sequence length="140" mass="16140">MSAQDGVGLERERRSERRGSCWSLSENVLKVLWNVCAEPLDFAGFLIFRERSLTSQVAKTFDQISLFLKITAEYEFRMHKKPICSAESLRLENLGYCADKLPSLALRANENTWNIRAGWTVLSEIPENWTDFLLVLHLCK</sequence>
<name>A0A5C6M3G9_9PLAN</name>
<reference evidence="1 2" key="1">
    <citation type="submission" date="2019-08" db="EMBL/GenBank/DDBJ databases">
        <title>100 year-old enigma solved: identification of Planctomyces bekefii, the type genus and species of the phylum Planctomycetes.</title>
        <authorList>
            <person name="Svetlana D.N."/>
            <person name="Overmann J."/>
        </authorList>
    </citation>
    <scope>NUCLEOTIDE SEQUENCE [LARGE SCALE GENOMIC DNA]</scope>
    <source>
        <strain evidence="1">Phe10_nw2017</strain>
    </source>
</reference>
<keyword evidence="2" id="KW-1185">Reference proteome</keyword>
<protein>
    <submittedName>
        <fullName evidence="1">Uncharacterized protein</fullName>
    </submittedName>
</protein>